<dbReference type="InterPro" id="IPR000089">
    <property type="entry name" value="Biotin_lipoyl"/>
</dbReference>
<dbReference type="SUPFAM" id="SSF51230">
    <property type="entry name" value="Single hybrid motif"/>
    <property type="match status" value="1"/>
</dbReference>
<dbReference type="GO" id="GO:0005739">
    <property type="term" value="C:mitochondrion"/>
    <property type="evidence" value="ECO:0007669"/>
    <property type="project" value="TreeGrafter"/>
</dbReference>
<dbReference type="Proteomes" id="UP000246121">
    <property type="component" value="Unassembled WGS sequence"/>
</dbReference>
<dbReference type="VEuPathDB" id="TriTrypDB:Tc_MARK_1444"/>
<evidence type="ECO:0000259" key="3">
    <source>
        <dbReference type="PROSITE" id="PS50968"/>
    </source>
</evidence>
<dbReference type="VEuPathDB" id="TriTrypDB:TcYC6_0012000"/>
<dbReference type="InterPro" id="IPR011053">
    <property type="entry name" value="Single_hybrid_motif"/>
</dbReference>
<keyword evidence="4" id="KW-0808">Transferase</keyword>
<dbReference type="VEuPathDB" id="TriTrypDB:TcBrA4_0077650"/>
<dbReference type="VEuPathDB" id="TriTrypDB:TcG_01775"/>
<dbReference type="VEuPathDB" id="TriTrypDB:TcCL_NonESM13285"/>
<name>A0A2V2VX00_TRYCR</name>
<dbReference type="PANTHER" id="PTHR43416">
    <property type="entry name" value="DIHYDROLIPOYLLYSINE-RESIDUE SUCCINYLTRANSFERASE COMPONENT OF 2-OXOGLUTARATE DEHYDROGENASE COMPLEX, MITOCHONDRIAL-RELATED"/>
    <property type="match status" value="1"/>
</dbReference>
<dbReference type="VEuPathDB" id="TriTrypDB:C4B63_6g255"/>
<dbReference type="InterPro" id="IPR050537">
    <property type="entry name" value="2-oxoacid_dehydrogenase"/>
</dbReference>
<dbReference type="Pfam" id="PF00364">
    <property type="entry name" value="Biotin_lipoyl"/>
    <property type="match status" value="1"/>
</dbReference>
<keyword evidence="2" id="KW-0450">Lipoyl</keyword>
<dbReference type="VEuPathDB" id="TriTrypDB:ECC02_004822"/>
<comment type="caution">
    <text evidence="4">The sequence shown here is derived from an EMBL/GenBank/DDBJ whole genome shotgun (WGS) entry which is preliminary data.</text>
</comment>
<evidence type="ECO:0000256" key="1">
    <source>
        <dbReference type="ARBA" id="ARBA00007317"/>
    </source>
</evidence>
<dbReference type="AlphaFoldDB" id="A0A2V2VX00"/>
<evidence type="ECO:0000313" key="5">
    <source>
        <dbReference type="Proteomes" id="UP000246121"/>
    </source>
</evidence>
<comment type="similarity">
    <text evidence="1">Belongs to the 2-oxoacid dehydrogenase family.</text>
</comment>
<feature type="domain" description="Lipoyl-binding" evidence="3">
    <location>
        <begin position="25"/>
        <end position="100"/>
    </location>
</feature>
<dbReference type="VEuPathDB" id="TriTrypDB:TCSYLVIO_002667"/>
<dbReference type="CDD" id="cd06849">
    <property type="entry name" value="lipoyl_domain"/>
    <property type="match status" value="1"/>
</dbReference>
<evidence type="ECO:0000313" key="4">
    <source>
        <dbReference type="EMBL" id="PWV00791.1"/>
    </source>
</evidence>
<sequence length="196" mass="20456">MLRRFSALGLQPRRWGLQKLSARFCLSINVPTIAESISSGKVVGWTKKVGDAVSEDEVICQIESDKLNVDVRAPANGVITKINFEEGAVVEVGAELSTMKAGEAGGAAAAPRDATTTTTAAAAAAAAAVITTTAATKTVCRNPSTGAKTSASCDHSDHRLRPTCAKCAHLFHAPSYSGSSEGEPEYVCDADDFQRN</sequence>
<reference evidence="4 5" key="1">
    <citation type="journal article" date="2018" name="Microb. Genom.">
        <title>Expanding an expanded genome: long-read sequencing of Trypanosoma cruzi.</title>
        <authorList>
            <person name="Berna L."/>
            <person name="Rodriguez M."/>
            <person name="Chiribao M.L."/>
            <person name="Parodi-Talice A."/>
            <person name="Pita S."/>
            <person name="Rijo G."/>
            <person name="Alvarez-Valin F."/>
            <person name="Robello C."/>
        </authorList>
    </citation>
    <scope>NUCLEOTIDE SEQUENCE [LARGE SCALE GENOMIC DNA]</scope>
    <source>
        <strain evidence="4 5">Dm28c</strain>
    </source>
</reference>
<proteinExistence type="inferred from homology"/>
<dbReference type="Gene3D" id="2.40.50.100">
    <property type="match status" value="1"/>
</dbReference>
<dbReference type="GO" id="GO:0006099">
    <property type="term" value="P:tricarboxylic acid cycle"/>
    <property type="evidence" value="ECO:0007669"/>
    <property type="project" value="TreeGrafter"/>
</dbReference>
<dbReference type="VEuPathDB" id="TriTrypDB:TcCLB.506025.60"/>
<dbReference type="EMBL" id="PRFA01000006">
    <property type="protein sequence ID" value="PWV00791.1"/>
    <property type="molecule type" value="Genomic_DNA"/>
</dbReference>
<dbReference type="PROSITE" id="PS50968">
    <property type="entry name" value="BIOTINYL_LIPOYL"/>
    <property type="match status" value="1"/>
</dbReference>
<gene>
    <name evidence="4" type="ORF">C4B63_6g255</name>
</gene>
<evidence type="ECO:0000256" key="2">
    <source>
        <dbReference type="ARBA" id="ARBA00022823"/>
    </source>
</evidence>
<dbReference type="VEuPathDB" id="TriTrypDB:TcCLB.503935.20"/>
<dbReference type="VEuPathDB" id="TriTrypDB:C3747_10g600"/>
<accession>A0A2V2VX00</accession>
<dbReference type="GO" id="GO:0004149">
    <property type="term" value="F:dihydrolipoyllysine-residue succinyltransferase activity"/>
    <property type="evidence" value="ECO:0007669"/>
    <property type="project" value="TreeGrafter"/>
</dbReference>
<organism evidence="4 5">
    <name type="scientific">Trypanosoma cruzi</name>
    <dbReference type="NCBI Taxonomy" id="5693"/>
    <lineage>
        <taxon>Eukaryota</taxon>
        <taxon>Discoba</taxon>
        <taxon>Euglenozoa</taxon>
        <taxon>Kinetoplastea</taxon>
        <taxon>Metakinetoplastina</taxon>
        <taxon>Trypanosomatida</taxon>
        <taxon>Trypanosomatidae</taxon>
        <taxon>Trypanosoma</taxon>
        <taxon>Schizotrypanum</taxon>
    </lineage>
</organism>
<protein>
    <submittedName>
        <fullName evidence="4">Putative 2-oxoglutarate dehydrogenase, E2 component, dihydrolipoamide succinyltransferase</fullName>
    </submittedName>
</protein>
<dbReference type="PANTHER" id="PTHR43416:SF5">
    <property type="entry name" value="DIHYDROLIPOYLLYSINE-RESIDUE SUCCINYLTRANSFERASE COMPONENT OF 2-OXOGLUTARATE DEHYDROGENASE COMPLEX, MITOCHONDRIAL"/>
    <property type="match status" value="1"/>
</dbReference>